<keyword evidence="2" id="KW-1185">Reference proteome</keyword>
<reference evidence="1" key="1">
    <citation type="submission" date="2023-03" db="EMBL/GenBank/DDBJ databases">
        <title>Massive genome expansion in bonnet fungi (Mycena s.s.) driven by repeated elements and novel gene families across ecological guilds.</title>
        <authorList>
            <consortium name="Lawrence Berkeley National Laboratory"/>
            <person name="Harder C.B."/>
            <person name="Miyauchi S."/>
            <person name="Viragh M."/>
            <person name="Kuo A."/>
            <person name="Thoen E."/>
            <person name="Andreopoulos B."/>
            <person name="Lu D."/>
            <person name="Skrede I."/>
            <person name="Drula E."/>
            <person name="Henrissat B."/>
            <person name="Morin E."/>
            <person name="Kohler A."/>
            <person name="Barry K."/>
            <person name="LaButti K."/>
            <person name="Morin E."/>
            <person name="Salamov A."/>
            <person name="Lipzen A."/>
            <person name="Mereny Z."/>
            <person name="Hegedus B."/>
            <person name="Baldrian P."/>
            <person name="Stursova M."/>
            <person name="Weitz H."/>
            <person name="Taylor A."/>
            <person name="Grigoriev I.V."/>
            <person name="Nagy L.G."/>
            <person name="Martin F."/>
            <person name="Kauserud H."/>
        </authorList>
    </citation>
    <scope>NUCLEOTIDE SEQUENCE</scope>
    <source>
        <strain evidence="1">CBHHK067</strain>
    </source>
</reference>
<protein>
    <submittedName>
        <fullName evidence="1">Uncharacterized protein</fullName>
    </submittedName>
</protein>
<proteinExistence type="predicted"/>
<dbReference type="AlphaFoldDB" id="A0AAD7CZ50"/>
<organism evidence="1 2">
    <name type="scientific">Mycena rosella</name>
    <name type="common">Pink bonnet</name>
    <name type="synonym">Agaricus rosellus</name>
    <dbReference type="NCBI Taxonomy" id="1033263"/>
    <lineage>
        <taxon>Eukaryota</taxon>
        <taxon>Fungi</taxon>
        <taxon>Dikarya</taxon>
        <taxon>Basidiomycota</taxon>
        <taxon>Agaricomycotina</taxon>
        <taxon>Agaricomycetes</taxon>
        <taxon>Agaricomycetidae</taxon>
        <taxon>Agaricales</taxon>
        <taxon>Marasmiineae</taxon>
        <taxon>Mycenaceae</taxon>
        <taxon>Mycena</taxon>
    </lineage>
</organism>
<gene>
    <name evidence="1" type="ORF">B0H17DRAFT_1141768</name>
</gene>
<sequence length="368" mass="41250">MYTTGLQRDSPLVFPLFSVTFLFWGLFPQNKGEVYYQGYPFNTYISQFNSGKENTFACEAHSSSKLLAEKVREIIGVNRGVIPSLLAHGCMDCTHVKCYRSDLIQEGAILAGDANVAGSEAGPVEPMDPALAKAQILPRMITEILPQQEPPPEGSPRGYIRLAVADRKTLKHKALQEMIRKFDICGPWKLHSYMIAKQPKKAIWGKDELTEPTNIQIVNSLCSGDKDLSIPESTQGGFQVVRIPKKNQMMYTYSWKEKVTRVVVSVFWGTGDHSSIVSAFWSRPGSMHKLVINNNFQCFGATQGVHVRSWQSTQQAFQSSWGCAHDVGNQNNKANCHGPSQIVIWLHGWTQPGPGWSQRWFLLDCITR</sequence>
<comment type="caution">
    <text evidence="1">The sequence shown here is derived from an EMBL/GenBank/DDBJ whole genome shotgun (WGS) entry which is preliminary data.</text>
</comment>
<evidence type="ECO:0000313" key="1">
    <source>
        <dbReference type="EMBL" id="KAJ7670539.1"/>
    </source>
</evidence>
<name>A0AAD7CZ50_MYCRO</name>
<dbReference type="Proteomes" id="UP001221757">
    <property type="component" value="Unassembled WGS sequence"/>
</dbReference>
<dbReference type="EMBL" id="JARKIE010000179">
    <property type="protein sequence ID" value="KAJ7670539.1"/>
    <property type="molecule type" value="Genomic_DNA"/>
</dbReference>
<accession>A0AAD7CZ50</accession>
<evidence type="ECO:0000313" key="2">
    <source>
        <dbReference type="Proteomes" id="UP001221757"/>
    </source>
</evidence>